<keyword evidence="2" id="KW-1185">Reference proteome</keyword>
<gene>
    <name evidence="1" type="ORF">NSCAC_0180</name>
</gene>
<protein>
    <submittedName>
        <fullName evidence="1">Uncharacterized protein</fullName>
    </submittedName>
</protein>
<organism evidence="1 2">
    <name type="scientific">Candidatus Nitrosacidococcus tergens</name>
    <dbReference type="NCBI Taxonomy" id="553981"/>
    <lineage>
        <taxon>Bacteria</taxon>
        <taxon>Pseudomonadati</taxon>
        <taxon>Pseudomonadota</taxon>
        <taxon>Gammaproteobacteria</taxon>
        <taxon>Chromatiales</taxon>
        <taxon>Chromatiaceae</taxon>
        <taxon>Candidatus Nitrosacidococcus</taxon>
    </lineage>
</organism>
<dbReference type="Proteomes" id="UP000516072">
    <property type="component" value="Chromosome"/>
</dbReference>
<evidence type="ECO:0000313" key="2">
    <source>
        <dbReference type="Proteomes" id="UP000516072"/>
    </source>
</evidence>
<name>A0A7G1Q863_9GAMM</name>
<dbReference type="EMBL" id="LR778175">
    <property type="protein sequence ID" value="CAB1274460.1"/>
    <property type="molecule type" value="Genomic_DNA"/>
</dbReference>
<evidence type="ECO:0000313" key="1">
    <source>
        <dbReference type="EMBL" id="CAB1274460.1"/>
    </source>
</evidence>
<proteinExistence type="predicted"/>
<dbReference type="KEGG" id="ntg:NSCAC_0180"/>
<accession>A0A7G1Q863</accession>
<reference evidence="1 2" key="1">
    <citation type="submission" date="2020-03" db="EMBL/GenBank/DDBJ databases">
        <authorList>
            <person name="Picone N."/>
        </authorList>
    </citation>
    <scope>NUCLEOTIDE SEQUENCE [LARGE SCALE GENOMIC DNA]</scope>
    <source>
        <strain evidence="1">NSCAC1</strain>
    </source>
</reference>
<dbReference type="AlphaFoldDB" id="A0A7G1Q863"/>
<sequence>MEARAEILAKKALEIWPYLGD</sequence>